<keyword evidence="2" id="KW-0808">Transferase</keyword>
<dbReference type="EMBL" id="JFHC01000033">
    <property type="protein sequence ID" value="KDR40995.1"/>
    <property type="molecule type" value="Genomic_DNA"/>
</dbReference>
<evidence type="ECO:0000313" key="3">
    <source>
        <dbReference type="Proteomes" id="UP000027466"/>
    </source>
</evidence>
<keyword evidence="3" id="KW-1185">Reference proteome</keyword>
<organism evidence="2 3">
    <name type="scientific">Caballeronia glathei</name>
    <dbReference type="NCBI Taxonomy" id="60547"/>
    <lineage>
        <taxon>Bacteria</taxon>
        <taxon>Pseudomonadati</taxon>
        <taxon>Pseudomonadota</taxon>
        <taxon>Betaproteobacteria</taxon>
        <taxon>Burkholderiales</taxon>
        <taxon>Burkholderiaceae</taxon>
        <taxon>Caballeronia</taxon>
    </lineage>
</organism>
<reference evidence="2 3" key="1">
    <citation type="submission" date="2014-03" db="EMBL/GenBank/DDBJ databases">
        <title>Draft Genome Sequences of Four Burkholderia Strains.</title>
        <authorList>
            <person name="Liu X.Y."/>
            <person name="Li C.X."/>
            <person name="Xu J.H."/>
        </authorList>
    </citation>
    <scope>NUCLEOTIDE SEQUENCE [LARGE SCALE GENOMIC DNA]</scope>
    <source>
        <strain evidence="2 3">DSM 50014</strain>
    </source>
</reference>
<feature type="chain" id="PRO_5001664413" evidence="1">
    <location>
        <begin position="24"/>
        <end position="140"/>
    </location>
</feature>
<protein>
    <submittedName>
        <fullName evidence="2">Histidine kinase</fullName>
    </submittedName>
</protein>
<dbReference type="AlphaFoldDB" id="A0A069PK63"/>
<proteinExistence type="predicted"/>
<comment type="caution">
    <text evidence="2">The sequence shown here is derived from an EMBL/GenBank/DDBJ whole genome shotgun (WGS) entry which is preliminary data.</text>
</comment>
<dbReference type="GO" id="GO:0016301">
    <property type="term" value="F:kinase activity"/>
    <property type="evidence" value="ECO:0007669"/>
    <property type="project" value="UniProtKB-KW"/>
</dbReference>
<sequence>MEETMNVAKLFPALLMAAAGVMAAGASRDAPTVYLISSAHAASTTKLGDLSAFRKIVVDTTTLVNAGNLAGAKARIKDLETSWDEAEPALKPRSAADWHSVDKAIDRALDALRASTPNPAACKQALADVLTSIDHASGQA</sequence>
<name>A0A069PK63_9BURK</name>
<feature type="signal peptide" evidence="1">
    <location>
        <begin position="1"/>
        <end position="23"/>
    </location>
</feature>
<gene>
    <name evidence="2" type="ORF">BG61_21880</name>
</gene>
<evidence type="ECO:0000256" key="1">
    <source>
        <dbReference type="SAM" id="SignalP"/>
    </source>
</evidence>
<accession>A0A069PK63</accession>
<keyword evidence="2" id="KW-0418">Kinase</keyword>
<dbReference type="Proteomes" id="UP000027466">
    <property type="component" value="Unassembled WGS sequence"/>
</dbReference>
<keyword evidence="1" id="KW-0732">Signal</keyword>
<evidence type="ECO:0000313" key="2">
    <source>
        <dbReference type="EMBL" id="KDR40995.1"/>
    </source>
</evidence>